<keyword evidence="4 6" id="KW-0949">S-adenosyl-L-methionine</keyword>
<reference evidence="9" key="1">
    <citation type="submission" date="2011-07" db="EMBL/GenBank/DDBJ databases">
        <title>The complete genome of Cyclobacterium marinum DSM 745.</title>
        <authorList>
            <person name="Lucas S."/>
            <person name="Han J."/>
            <person name="Lapidus A."/>
            <person name="Bruce D."/>
            <person name="Goodwin L."/>
            <person name="Pitluck S."/>
            <person name="Peters L."/>
            <person name="Kyrpides N."/>
            <person name="Mavromatis K."/>
            <person name="Ivanova N."/>
            <person name="Ovchinnikova G."/>
            <person name="Chertkov O."/>
            <person name="Detter J.C."/>
            <person name="Tapia R."/>
            <person name="Han C."/>
            <person name="Land M."/>
            <person name="Hauser L."/>
            <person name="Markowitz V."/>
            <person name="Cheng J.-F."/>
            <person name="Hugenholtz P."/>
            <person name="Woyke T."/>
            <person name="Wu D."/>
            <person name="Tindall B."/>
            <person name="Schuetze A."/>
            <person name="Brambilla E."/>
            <person name="Klenk H.-P."/>
            <person name="Eisen J.A."/>
        </authorList>
    </citation>
    <scope>NUCLEOTIDE SEQUENCE [LARGE SCALE GENOMIC DNA]</scope>
    <source>
        <strain evidence="9">ATCC 25205 / DSM 745 / LMG 13164 / NCIMB 1802</strain>
    </source>
</reference>
<comment type="subcellular location">
    <subcellularLocation>
        <location evidence="6">Cytoplasm</location>
    </subcellularLocation>
</comment>
<dbReference type="PANTHER" id="PTHR47739">
    <property type="entry name" value="TRNA1(VAL) (ADENINE(37)-N6)-METHYLTRANSFERASE"/>
    <property type="match status" value="1"/>
</dbReference>
<gene>
    <name evidence="8" type="ordered locus">Cycma_1862</name>
</gene>
<evidence type="ECO:0000256" key="5">
    <source>
        <dbReference type="ARBA" id="ARBA00022694"/>
    </source>
</evidence>
<dbReference type="SUPFAM" id="SSF53335">
    <property type="entry name" value="S-adenosyl-L-methionine-dependent methyltransferases"/>
    <property type="match status" value="1"/>
</dbReference>
<comment type="catalytic activity">
    <reaction evidence="6">
        <text>adenosine(37) in tRNA1(Val) + S-adenosyl-L-methionine = N(6)-methyladenosine(37) in tRNA1(Val) + S-adenosyl-L-homocysteine + H(+)</text>
        <dbReference type="Rhea" id="RHEA:43160"/>
        <dbReference type="Rhea" id="RHEA-COMP:10369"/>
        <dbReference type="Rhea" id="RHEA-COMP:10370"/>
        <dbReference type="ChEBI" id="CHEBI:15378"/>
        <dbReference type="ChEBI" id="CHEBI:57856"/>
        <dbReference type="ChEBI" id="CHEBI:59789"/>
        <dbReference type="ChEBI" id="CHEBI:74411"/>
        <dbReference type="ChEBI" id="CHEBI:74449"/>
        <dbReference type="EC" id="2.1.1.223"/>
    </reaction>
</comment>
<keyword evidence="9" id="KW-1185">Reference proteome</keyword>
<dbReference type="GO" id="GO:0003676">
    <property type="term" value="F:nucleic acid binding"/>
    <property type="evidence" value="ECO:0007669"/>
    <property type="project" value="InterPro"/>
</dbReference>
<dbReference type="GO" id="GO:0016430">
    <property type="term" value="F:tRNA (adenine-N6)-methyltransferase activity"/>
    <property type="evidence" value="ECO:0007669"/>
    <property type="project" value="UniProtKB-UniRule"/>
</dbReference>
<dbReference type="KEGG" id="cmr:Cycma_1862"/>
<evidence type="ECO:0000256" key="6">
    <source>
        <dbReference type="HAMAP-Rule" id="MF_01872"/>
    </source>
</evidence>
<dbReference type="InterPro" id="IPR002052">
    <property type="entry name" value="DNA_methylase_N6_adenine_CS"/>
</dbReference>
<dbReference type="PANTHER" id="PTHR47739:SF1">
    <property type="entry name" value="TRNA1(VAL) (ADENINE(37)-N6)-METHYLTRANSFERASE"/>
    <property type="match status" value="1"/>
</dbReference>
<evidence type="ECO:0000256" key="4">
    <source>
        <dbReference type="ARBA" id="ARBA00022691"/>
    </source>
</evidence>
<keyword evidence="5 6" id="KW-0819">tRNA processing</keyword>
<proteinExistence type="inferred from homology"/>
<evidence type="ECO:0000313" key="9">
    <source>
        <dbReference type="Proteomes" id="UP000001635"/>
    </source>
</evidence>
<evidence type="ECO:0000256" key="3">
    <source>
        <dbReference type="ARBA" id="ARBA00022679"/>
    </source>
</evidence>
<organism evidence="8 9">
    <name type="scientific">Cyclobacterium marinum (strain ATCC 25205 / DSM 745 / LMG 13164 / NCIMB 1802)</name>
    <name type="common">Flectobacillus marinus</name>
    <dbReference type="NCBI Taxonomy" id="880070"/>
    <lineage>
        <taxon>Bacteria</taxon>
        <taxon>Pseudomonadati</taxon>
        <taxon>Bacteroidota</taxon>
        <taxon>Cytophagia</taxon>
        <taxon>Cytophagales</taxon>
        <taxon>Cyclobacteriaceae</taxon>
        <taxon>Cyclobacterium</taxon>
    </lineage>
</organism>
<dbReference type="GO" id="GO:0008033">
    <property type="term" value="P:tRNA processing"/>
    <property type="evidence" value="ECO:0007669"/>
    <property type="project" value="UniProtKB-UniRule"/>
</dbReference>
<dbReference type="AlphaFoldDB" id="G0IX66"/>
<dbReference type="Proteomes" id="UP000001635">
    <property type="component" value="Chromosome"/>
</dbReference>
<dbReference type="CDD" id="cd02440">
    <property type="entry name" value="AdoMet_MTases"/>
    <property type="match status" value="1"/>
</dbReference>
<dbReference type="Gene3D" id="3.40.50.150">
    <property type="entry name" value="Vaccinia Virus protein VP39"/>
    <property type="match status" value="1"/>
</dbReference>
<comment type="similarity">
    <text evidence="6">Belongs to the methyltransferase superfamily. tRNA (adenine-N(6)-)-methyltransferase family.</text>
</comment>
<dbReference type="GO" id="GO:0032259">
    <property type="term" value="P:methylation"/>
    <property type="evidence" value="ECO:0007669"/>
    <property type="project" value="UniProtKB-KW"/>
</dbReference>
<dbReference type="HOGENOM" id="CLU_061983_0_0_10"/>
<dbReference type="InterPro" id="IPR007848">
    <property type="entry name" value="Small_mtfrase_dom"/>
</dbReference>
<dbReference type="RefSeq" id="WP_014019909.1">
    <property type="nucleotide sequence ID" value="NC_015914.1"/>
</dbReference>
<dbReference type="HAMAP" id="MF_01872">
    <property type="entry name" value="tRNA_methyltr_YfiC"/>
    <property type="match status" value="1"/>
</dbReference>
<evidence type="ECO:0000259" key="7">
    <source>
        <dbReference type="Pfam" id="PF05175"/>
    </source>
</evidence>
<keyword evidence="3 6" id="KW-0808">Transferase</keyword>
<dbReference type="STRING" id="880070.Cycma_1862"/>
<name>G0IX66_CYCMS</name>
<protein>
    <recommendedName>
        <fullName evidence="6">tRNA1(Val) (adenine(37)-N6)-methyltransferase</fullName>
        <ecNumber evidence="6">2.1.1.223</ecNumber>
    </recommendedName>
    <alternativeName>
        <fullName evidence="6">tRNA m6A37 methyltransferase</fullName>
    </alternativeName>
</protein>
<sequence>MGRRPNTYFQFKQFRIEQERCAMKVSTDAVVLGSLAKANSPASILDIGTGTGVLALMMAQKYPVASIDAVEIDKEAFEQARQNVSFNKLGINIKVHQQAFQEFEPGNIEQYDLIITNPPYYSRHLQSSKQNINLARHEQGLNFTDLWTGIDRLLKTEGMLWLILPPKEMEAFKRLGTEKGFYANTQTLLQDRETSKVHRVITSFVRIKPEQPKKSVLVIKDANNAYTPEYIGLLKDYMLHF</sequence>
<dbReference type="eggNOG" id="COG4123">
    <property type="taxonomic scope" value="Bacteria"/>
</dbReference>
<comment type="function">
    <text evidence="6">Specifically methylates the adenine in position 37 of tRNA(1)(Val) (anticodon cmo5UAC).</text>
</comment>
<dbReference type="EMBL" id="CP002955">
    <property type="protein sequence ID" value="AEL25614.1"/>
    <property type="molecule type" value="Genomic_DNA"/>
</dbReference>
<evidence type="ECO:0000256" key="1">
    <source>
        <dbReference type="ARBA" id="ARBA00022490"/>
    </source>
</evidence>
<feature type="domain" description="Methyltransferase small" evidence="7">
    <location>
        <begin position="35"/>
        <end position="124"/>
    </location>
</feature>
<keyword evidence="1 6" id="KW-0963">Cytoplasm</keyword>
<dbReference type="PROSITE" id="PS00092">
    <property type="entry name" value="N6_MTASE"/>
    <property type="match status" value="1"/>
</dbReference>
<dbReference type="InterPro" id="IPR050210">
    <property type="entry name" value="tRNA_Adenine-N(6)_MTase"/>
</dbReference>
<dbReference type="InterPro" id="IPR029063">
    <property type="entry name" value="SAM-dependent_MTases_sf"/>
</dbReference>
<evidence type="ECO:0000256" key="2">
    <source>
        <dbReference type="ARBA" id="ARBA00022603"/>
    </source>
</evidence>
<dbReference type="GO" id="GO:0005737">
    <property type="term" value="C:cytoplasm"/>
    <property type="evidence" value="ECO:0007669"/>
    <property type="project" value="UniProtKB-SubCell"/>
</dbReference>
<accession>G0IX66</accession>
<dbReference type="InterPro" id="IPR022882">
    <property type="entry name" value="tRNA_adenine-N6_MeTrfase"/>
</dbReference>
<evidence type="ECO:0000313" key="8">
    <source>
        <dbReference type="EMBL" id="AEL25614.1"/>
    </source>
</evidence>
<dbReference type="EC" id="2.1.1.223" evidence="6"/>
<dbReference type="Pfam" id="PF05175">
    <property type="entry name" value="MTS"/>
    <property type="match status" value="1"/>
</dbReference>
<dbReference type="OrthoDB" id="5383291at2"/>
<keyword evidence="2 6" id="KW-0489">Methyltransferase</keyword>